<organism evidence="5 6">
    <name type="scientific">Centipeda periodontii DSM 2778</name>
    <dbReference type="NCBI Taxonomy" id="888060"/>
    <lineage>
        <taxon>Bacteria</taxon>
        <taxon>Bacillati</taxon>
        <taxon>Bacillota</taxon>
        <taxon>Negativicutes</taxon>
        <taxon>Selenomonadales</taxon>
        <taxon>Selenomonadaceae</taxon>
        <taxon>Centipeda</taxon>
    </lineage>
</organism>
<dbReference type="InterPro" id="IPR000641">
    <property type="entry name" value="CbxX/CfxQ"/>
</dbReference>
<name>F5RNE3_9FIRM</name>
<dbReference type="Pfam" id="PF00004">
    <property type="entry name" value="AAA"/>
    <property type="match status" value="1"/>
</dbReference>
<dbReference type="STRING" id="888060.HMPREF9081_1779"/>
<dbReference type="HOGENOM" id="CLU_023990_0_0_9"/>
<evidence type="ECO:0000256" key="1">
    <source>
        <dbReference type="ARBA" id="ARBA00010378"/>
    </source>
</evidence>
<dbReference type="InterPro" id="IPR050773">
    <property type="entry name" value="CbxX/CfxQ_RuBisCO_ESX"/>
</dbReference>
<dbReference type="FunFam" id="3.40.50.300:FF:000216">
    <property type="entry name" value="Type VII secretion ATPase EccA"/>
    <property type="match status" value="1"/>
</dbReference>
<dbReference type="InterPro" id="IPR003959">
    <property type="entry name" value="ATPase_AAA_core"/>
</dbReference>
<keyword evidence="3" id="KW-0067">ATP-binding</keyword>
<dbReference type="InterPro" id="IPR041627">
    <property type="entry name" value="AAA_lid_6"/>
</dbReference>
<dbReference type="CDD" id="cd00009">
    <property type="entry name" value="AAA"/>
    <property type="match status" value="1"/>
</dbReference>
<gene>
    <name evidence="5" type="primary">spoVK</name>
    <name evidence="5" type="ORF">HMPREF9081_1779</name>
</gene>
<dbReference type="PANTHER" id="PTHR43392">
    <property type="entry name" value="AAA-TYPE ATPASE FAMILY PROTEIN / ANKYRIN REPEAT FAMILY PROTEIN"/>
    <property type="match status" value="1"/>
</dbReference>
<dbReference type="SMART" id="SM00382">
    <property type="entry name" value="AAA"/>
    <property type="match status" value="1"/>
</dbReference>
<dbReference type="GO" id="GO:0005524">
    <property type="term" value="F:ATP binding"/>
    <property type="evidence" value="ECO:0007669"/>
    <property type="project" value="UniProtKB-KW"/>
</dbReference>
<evidence type="ECO:0000313" key="6">
    <source>
        <dbReference type="Proteomes" id="UP000004067"/>
    </source>
</evidence>
<dbReference type="PANTHER" id="PTHR43392:SF2">
    <property type="entry name" value="AAA-TYPE ATPASE FAMILY PROTEIN _ ANKYRIN REPEAT FAMILY PROTEIN"/>
    <property type="match status" value="1"/>
</dbReference>
<evidence type="ECO:0000259" key="4">
    <source>
        <dbReference type="SMART" id="SM00382"/>
    </source>
</evidence>
<proteinExistence type="inferred from homology"/>
<protein>
    <submittedName>
        <fullName evidence="5">Stage V sporulation protein K</fullName>
    </submittedName>
</protein>
<reference evidence="5 6" key="1">
    <citation type="submission" date="2011-04" db="EMBL/GenBank/DDBJ databases">
        <authorList>
            <person name="Muzny D."/>
            <person name="Qin X."/>
            <person name="Deng J."/>
            <person name="Jiang H."/>
            <person name="Liu Y."/>
            <person name="Qu J."/>
            <person name="Song X.-Z."/>
            <person name="Zhang L."/>
            <person name="Thornton R."/>
            <person name="Coyle M."/>
            <person name="Francisco L."/>
            <person name="Jackson L."/>
            <person name="Javaid M."/>
            <person name="Korchina V."/>
            <person name="Kovar C."/>
            <person name="Mata R."/>
            <person name="Mathew T."/>
            <person name="Ngo R."/>
            <person name="Nguyen L."/>
            <person name="Nguyen N."/>
            <person name="Okwuonu G."/>
            <person name="Ongeri F."/>
            <person name="Pham C."/>
            <person name="Simmons D."/>
            <person name="Wilczek-Boney K."/>
            <person name="Hale W."/>
            <person name="Jakkamsetti A."/>
            <person name="Pham P."/>
            <person name="Ruth R."/>
            <person name="San Lucas F."/>
            <person name="Warren J."/>
            <person name="Zhang J."/>
            <person name="Zhao Z."/>
            <person name="Zhou C."/>
            <person name="Zhu D."/>
            <person name="Lee S."/>
            <person name="Bess C."/>
            <person name="Blankenburg K."/>
            <person name="Forbes L."/>
            <person name="Fu Q."/>
            <person name="Gubbala S."/>
            <person name="Hirani K."/>
            <person name="Jayaseelan J.C."/>
            <person name="Lara F."/>
            <person name="Munidasa M."/>
            <person name="Palculict T."/>
            <person name="Patil S."/>
            <person name="Pu L.-L."/>
            <person name="Saada N."/>
            <person name="Tang L."/>
            <person name="Weissenberger G."/>
            <person name="Zhu Y."/>
            <person name="Hemphill L."/>
            <person name="Shang Y."/>
            <person name="Youmans B."/>
            <person name="Ayvaz T."/>
            <person name="Ross M."/>
            <person name="Santibanez J."/>
            <person name="Aqrawi P."/>
            <person name="Gross S."/>
            <person name="Joshi V."/>
            <person name="Fowler G."/>
            <person name="Nazareth L."/>
            <person name="Reid J."/>
            <person name="Worley K."/>
            <person name="Petrosino J."/>
            <person name="Highlander S."/>
            <person name="Gibbs R."/>
        </authorList>
    </citation>
    <scope>NUCLEOTIDE SEQUENCE [LARGE SCALE GENOMIC DNA]</scope>
    <source>
        <strain evidence="5 6">DSM 2778</strain>
    </source>
</reference>
<dbReference type="InterPro" id="IPR027417">
    <property type="entry name" value="P-loop_NTPase"/>
</dbReference>
<dbReference type="InterPro" id="IPR003593">
    <property type="entry name" value="AAA+_ATPase"/>
</dbReference>
<dbReference type="AlphaFoldDB" id="F5RNE3"/>
<dbReference type="Pfam" id="PF17866">
    <property type="entry name" value="AAA_lid_6"/>
    <property type="match status" value="1"/>
</dbReference>
<dbReference type="EMBL" id="AFHQ01000041">
    <property type="protein sequence ID" value="EGK59012.1"/>
    <property type="molecule type" value="Genomic_DNA"/>
</dbReference>
<accession>F5RNE3</accession>
<dbReference type="Proteomes" id="UP000004067">
    <property type="component" value="Unassembled WGS sequence"/>
</dbReference>
<sequence>MSIKFDVVKDYPSPSTKLLCYDMFDLNSREVLQMLVYQISLQLALENAPIEITVMHNKARHPRMKGKEEPPKVDWKSFNQQMSRDFFSSSLAFFAYQETGETTHLVAISHQYLTQDLAEDEIKYSLHKTGNCISSCQVIEIRETTMSDCCNVLLQGEDNDMLRGGFRFYSDIGLSTVKDQLDLTRRKDGWRMEEHISTTIWQKKNEAMLHIRQIMGHRSLKEEMIRIYHSGNHKTFLEHPVHYSIHASSRPAAQEMIDALVGGLYANGRILSKRINYFCDFDGASGNERSIRTLLDSAKYTAVAAELPGSVARTVRPLRLGASEMDISRFWLEETVKHHRYTLFIFVQISEEECDWEKNFERDLANIVDVVPLYEGSGDETATRNYLNNLSTLKGLPSFEDDDLREVVPKGIYTPTHAIEIFDRLCKMRLHRDFYPAYQNIHTRSAGLGKLSCKNANPTLQLSQMVGLREIKSLVERIVAAHKMKKIRRGLNLKENRGALHMVFTGNPGSAKTTAARLLTGIMKEEQVLSTGAFIECGRSDLVGKYVGWTAKIVAQKFQEASGGVLFIDEAYALVDRSNSFGTEAINTIVQEMENHRDDVVVIFAGYPGKMQELIESNEGLKSRIAFYVNFPDYNTEELVKILCLMAKERELRLNPGILRKCRCFFQEVVKEDNFGNGRYVRNLLEAAMMRQAERLIAMSKKHEITRQKAVCLTMEDFMPIKLSQVKPKSQMGFQMRLASDTV</sequence>
<keyword evidence="6" id="KW-1185">Reference proteome</keyword>
<dbReference type="SUPFAM" id="SSF52540">
    <property type="entry name" value="P-loop containing nucleoside triphosphate hydrolases"/>
    <property type="match status" value="1"/>
</dbReference>
<dbReference type="OrthoDB" id="9806903at2"/>
<comment type="similarity">
    <text evidence="1">Belongs to the CbxX/CfxQ family.</text>
</comment>
<dbReference type="PRINTS" id="PR00819">
    <property type="entry name" value="CBXCFQXSUPER"/>
</dbReference>
<dbReference type="Gene3D" id="3.40.50.300">
    <property type="entry name" value="P-loop containing nucleotide triphosphate hydrolases"/>
    <property type="match status" value="1"/>
</dbReference>
<dbReference type="eggNOG" id="COG0464">
    <property type="taxonomic scope" value="Bacteria"/>
</dbReference>
<comment type="caution">
    <text evidence="5">The sequence shown here is derived from an EMBL/GenBank/DDBJ whole genome shotgun (WGS) entry which is preliminary data.</text>
</comment>
<dbReference type="GO" id="GO:0016887">
    <property type="term" value="F:ATP hydrolysis activity"/>
    <property type="evidence" value="ECO:0007669"/>
    <property type="project" value="InterPro"/>
</dbReference>
<evidence type="ECO:0000256" key="3">
    <source>
        <dbReference type="ARBA" id="ARBA00022840"/>
    </source>
</evidence>
<dbReference type="Gene3D" id="1.10.8.60">
    <property type="match status" value="1"/>
</dbReference>
<evidence type="ECO:0000313" key="5">
    <source>
        <dbReference type="EMBL" id="EGK59012.1"/>
    </source>
</evidence>
<evidence type="ECO:0000256" key="2">
    <source>
        <dbReference type="ARBA" id="ARBA00022741"/>
    </source>
</evidence>
<keyword evidence="2" id="KW-0547">Nucleotide-binding</keyword>
<feature type="domain" description="AAA+ ATPase" evidence="4">
    <location>
        <begin position="498"/>
        <end position="633"/>
    </location>
</feature>